<feature type="region of interest" description="Disordered" evidence="1">
    <location>
        <begin position="44"/>
        <end position="75"/>
    </location>
</feature>
<evidence type="ECO:0000313" key="2">
    <source>
        <dbReference type="EMBL" id="KAF3538181.1"/>
    </source>
</evidence>
<protein>
    <submittedName>
        <fullName evidence="2">Uncharacterized protein</fullName>
    </submittedName>
</protein>
<dbReference type="Proteomes" id="UP000712600">
    <property type="component" value="Unassembled WGS sequence"/>
</dbReference>
<dbReference type="AlphaFoldDB" id="A0A8S9QB50"/>
<reference evidence="2" key="1">
    <citation type="submission" date="2019-12" db="EMBL/GenBank/DDBJ databases">
        <title>Genome sequencing and annotation of Brassica cretica.</title>
        <authorList>
            <person name="Studholme D.J."/>
            <person name="Sarris P."/>
        </authorList>
    </citation>
    <scope>NUCLEOTIDE SEQUENCE</scope>
    <source>
        <strain evidence="2">PFS-109/04</strain>
        <tissue evidence="2">Leaf</tissue>
    </source>
</reference>
<proteinExistence type="predicted"/>
<gene>
    <name evidence="2" type="ORF">F2Q69_00022572</name>
</gene>
<name>A0A8S9QB50_BRACR</name>
<dbReference type="EMBL" id="QGKX02001290">
    <property type="protein sequence ID" value="KAF3538181.1"/>
    <property type="molecule type" value="Genomic_DNA"/>
</dbReference>
<comment type="caution">
    <text evidence="2">The sequence shown here is derived from an EMBL/GenBank/DDBJ whole genome shotgun (WGS) entry which is preliminary data.</text>
</comment>
<organism evidence="2 3">
    <name type="scientific">Brassica cretica</name>
    <name type="common">Mustard</name>
    <dbReference type="NCBI Taxonomy" id="69181"/>
    <lineage>
        <taxon>Eukaryota</taxon>
        <taxon>Viridiplantae</taxon>
        <taxon>Streptophyta</taxon>
        <taxon>Embryophyta</taxon>
        <taxon>Tracheophyta</taxon>
        <taxon>Spermatophyta</taxon>
        <taxon>Magnoliopsida</taxon>
        <taxon>eudicotyledons</taxon>
        <taxon>Gunneridae</taxon>
        <taxon>Pentapetalae</taxon>
        <taxon>rosids</taxon>
        <taxon>malvids</taxon>
        <taxon>Brassicales</taxon>
        <taxon>Brassicaceae</taxon>
        <taxon>Brassiceae</taxon>
        <taxon>Brassica</taxon>
    </lineage>
</organism>
<accession>A0A8S9QB50</accession>
<evidence type="ECO:0000256" key="1">
    <source>
        <dbReference type="SAM" id="MobiDB-lite"/>
    </source>
</evidence>
<sequence>MFIFRVITKKGNQIIPRCSKRQKGLDATPIEGIPTIRGKKITQHTNAQGNLRKMVREEASRKRQRPSPAQVRITEEETGYVQDEEPRYVHDDDPDAWRGWSLGPDPEYFLAETRASPSGDPEAGVLPGVCRNSIPEYFFPNSLPFIARFRHRTRGITCALKSTGVAHSQQVFPRQDIALVILLSRVPPRPEPDSEPGGGPIP</sequence>
<evidence type="ECO:0000313" key="3">
    <source>
        <dbReference type="Proteomes" id="UP000712600"/>
    </source>
</evidence>